<evidence type="ECO:0000256" key="1">
    <source>
        <dbReference type="ARBA" id="ARBA00023015"/>
    </source>
</evidence>
<dbReference type="GO" id="GO:0003700">
    <property type="term" value="F:DNA-binding transcription factor activity"/>
    <property type="evidence" value="ECO:0007669"/>
    <property type="project" value="InterPro"/>
</dbReference>
<comment type="caution">
    <text evidence="5">The sequence shown here is derived from an EMBL/GenBank/DDBJ whole genome shotgun (WGS) entry which is preliminary data.</text>
</comment>
<dbReference type="InterPro" id="IPR036388">
    <property type="entry name" value="WH-like_DNA-bd_sf"/>
</dbReference>
<reference evidence="5 6" key="1">
    <citation type="submission" date="2015-02" db="EMBL/GenBank/DDBJ databases">
        <title>Draft genome sequences of ten Microbacterium spp. with emphasis on heavy metal contaminated environments.</title>
        <authorList>
            <person name="Corretto E."/>
        </authorList>
    </citation>
    <scope>NUCLEOTIDE SEQUENCE [LARGE SCALE GENOMIC DNA]</scope>
    <source>
        <strain evidence="5 6">DSM 12966</strain>
    </source>
</reference>
<dbReference type="SMART" id="SM00345">
    <property type="entry name" value="HTH_GNTR"/>
    <property type="match status" value="1"/>
</dbReference>
<dbReference type="SUPFAM" id="SSF46785">
    <property type="entry name" value="Winged helix' DNA-binding domain"/>
    <property type="match status" value="1"/>
</dbReference>
<name>A0A0F0L7F9_9MICO</name>
<evidence type="ECO:0000256" key="3">
    <source>
        <dbReference type="ARBA" id="ARBA00023163"/>
    </source>
</evidence>
<gene>
    <name evidence="5" type="primary">ytrA_1</name>
    <name evidence="5" type="ORF">RN50_00031</name>
</gene>
<dbReference type="Proteomes" id="UP000033572">
    <property type="component" value="Unassembled WGS sequence"/>
</dbReference>
<dbReference type="PANTHER" id="PTHR38445:SF10">
    <property type="entry name" value="GNTR-FAMILY TRANSCRIPTIONAL REGULATOR"/>
    <property type="match status" value="1"/>
</dbReference>
<evidence type="ECO:0000313" key="5">
    <source>
        <dbReference type="EMBL" id="KJL27476.1"/>
    </source>
</evidence>
<dbReference type="RefSeq" id="WP_045252492.1">
    <property type="nucleotide sequence ID" value="NZ_CAKKLS010000069.1"/>
</dbReference>
<dbReference type="KEGG" id="mfol:DXT68_00785"/>
<protein>
    <submittedName>
        <fullName evidence="5">HTH-type transcriptional repressor YtrA</fullName>
    </submittedName>
</protein>
<keyword evidence="6" id="KW-1185">Reference proteome</keyword>
<dbReference type="GO" id="GO:0003677">
    <property type="term" value="F:DNA binding"/>
    <property type="evidence" value="ECO:0007669"/>
    <property type="project" value="UniProtKB-KW"/>
</dbReference>
<dbReference type="AlphaFoldDB" id="A0A0F0L7F9"/>
<dbReference type="PATRIC" id="fig|104336.4.peg.29"/>
<feature type="domain" description="HTH gntR-type" evidence="4">
    <location>
        <begin position="6"/>
        <end position="74"/>
    </location>
</feature>
<dbReference type="InterPro" id="IPR000524">
    <property type="entry name" value="Tscrpt_reg_HTH_GntR"/>
</dbReference>
<dbReference type="Gene3D" id="1.10.10.10">
    <property type="entry name" value="Winged helix-like DNA-binding domain superfamily/Winged helix DNA-binding domain"/>
    <property type="match status" value="1"/>
</dbReference>
<sequence>MIDEGKPLFLQIAEQIEDSILDGSLSEEAQAPSTNELAGFYRINPATAAKGVAMLTDKGVLYKRRGIGMFVASGARDLVLGERRAAFADRFIDPLLSEARTLGLGAEDLAALLRERAAQTIADPATPRAEGKTGA</sequence>
<evidence type="ECO:0000313" key="6">
    <source>
        <dbReference type="Proteomes" id="UP000033572"/>
    </source>
</evidence>
<evidence type="ECO:0000256" key="2">
    <source>
        <dbReference type="ARBA" id="ARBA00023125"/>
    </source>
</evidence>
<dbReference type="InterPro" id="IPR036390">
    <property type="entry name" value="WH_DNA-bd_sf"/>
</dbReference>
<proteinExistence type="predicted"/>
<organism evidence="5 6">
    <name type="scientific">Microbacterium foliorum</name>
    <dbReference type="NCBI Taxonomy" id="104336"/>
    <lineage>
        <taxon>Bacteria</taxon>
        <taxon>Bacillati</taxon>
        <taxon>Actinomycetota</taxon>
        <taxon>Actinomycetes</taxon>
        <taxon>Micrococcales</taxon>
        <taxon>Microbacteriaceae</taxon>
        <taxon>Microbacterium</taxon>
    </lineage>
</organism>
<keyword evidence="3" id="KW-0804">Transcription</keyword>
<accession>A0A0F0L7F9</accession>
<evidence type="ECO:0000259" key="4">
    <source>
        <dbReference type="PROSITE" id="PS50949"/>
    </source>
</evidence>
<dbReference type="PANTHER" id="PTHR38445">
    <property type="entry name" value="HTH-TYPE TRANSCRIPTIONAL REPRESSOR YTRA"/>
    <property type="match status" value="1"/>
</dbReference>
<dbReference type="PROSITE" id="PS50949">
    <property type="entry name" value="HTH_GNTR"/>
    <property type="match status" value="1"/>
</dbReference>
<dbReference type="Pfam" id="PF00392">
    <property type="entry name" value="GntR"/>
    <property type="match status" value="1"/>
</dbReference>
<dbReference type="EMBL" id="JYIU01000008">
    <property type="protein sequence ID" value="KJL27476.1"/>
    <property type="molecule type" value="Genomic_DNA"/>
</dbReference>
<dbReference type="CDD" id="cd07377">
    <property type="entry name" value="WHTH_GntR"/>
    <property type="match status" value="1"/>
</dbReference>
<keyword evidence="1" id="KW-0805">Transcription regulation</keyword>
<keyword evidence="2" id="KW-0238">DNA-binding</keyword>
<dbReference type="GeneID" id="94442920"/>